<dbReference type="PANTHER" id="PTHR12743:SF0">
    <property type="entry name" value="HOLOCYTOCHROME C-TYPE SYNTHASE"/>
    <property type="match status" value="1"/>
</dbReference>
<comment type="similarity">
    <text evidence="2 10">Belongs to the cytochrome c-type heme lyase family.</text>
</comment>
<evidence type="ECO:0000256" key="2">
    <source>
        <dbReference type="ARBA" id="ARBA00007255"/>
    </source>
</evidence>
<evidence type="ECO:0000313" key="12">
    <source>
        <dbReference type="EMBL" id="CCA69594.1"/>
    </source>
</evidence>
<evidence type="ECO:0000256" key="8">
    <source>
        <dbReference type="ARBA" id="ARBA00023136"/>
    </source>
</evidence>
<comment type="catalytic activity">
    <reaction evidence="10">
        <text>holo-[cytochrome c] = apo-[cytochrome c] + heme b</text>
        <dbReference type="Rhea" id="RHEA:22648"/>
        <dbReference type="Rhea" id="RHEA-COMP:10725"/>
        <dbReference type="Rhea" id="RHEA-COMP:10726"/>
        <dbReference type="ChEBI" id="CHEBI:29950"/>
        <dbReference type="ChEBI" id="CHEBI:60344"/>
        <dbReference type="ChEBI" id="CHEBI:83739"/>
        <dbReference type="EC" id="4.4.1.17"/>
    </reaction>
</comment>
<proteinExistence type="inferred from homology"/>
<evidence type="ECO:0000256" key="6">
    <source>
        <dbReference type="ARBA" id="ARBA00023004"/>
    </source>
</evidence>
<dbReference type="HOGENOM" id="CLU_048602_1_2_1"/>
<keyword evidence="4 10" id="KW-0479">Metal-binding</keyword>
<evidence type="ECO:0000256" key="10">
    <source>
        <dbReference type="RuleBase" id="RU363130"/>
    </source>
</evidence>
<keyword evidence="13" id="KW-1185">Reference proteome</keyword>
<dbReference type="OMA" id="SCPVDHK"/>
<dbReference type="Proteomes" id="UP000007148">
    <property type="component" value="Unassembled WGS sequence"/>
</dbReference>
<organism evidence="12 13">
    <name type="scientific">Serendipita indica (strain DSM 11827)</name>
    <name type="common">Root endophyte fungus</name>
    <name type="synonym">Piriformospora indica</name>
    <dbReference type="NCBI Taxonomy" id="1109443"/>
    <lineage>
        <taxon>Eukaryota</taxon>
        <taxon>Fungi</taxon>
        <taxon>Dikarya</taxon>
        <taxon>Basidiomycota</taxon>
        <taxon>Agaricomycotina</taxon>
        <taxon>Agaricomycetes</taxon>
        <taxon>Sebacinales</taxon>
        <taxon>Serendipitaceae</taxon>
        <taxon>Serendipita</taxon>
    </lineage>
</organism>
<dbReference type="GO" id="GO:0005743">
    <property type="term" value="C:mitochondrial inner membrane"/>
    <property type="evidence" value="ECO:0007669"/>
    <property type="project" value="UniProtKB-SubCell"/>
</dbReference>
<keyword evidence="5 10" id="KW-0999">Mitochondrion inner membrane</keyword>
<dbReference type="EMBL" id="CAFZ01000058">
    <property type="protein sequence ID" value="CCA69594.1"/>
    <property type="molecule type" value="Genomic_DNA"/>
</dbReference>
<keyword evidence="7 10" id="KW-0496">Mitochondrion</keyword>
<dbReference type="eggNOG" id="KOG3996">
    <property type="taxonomic scope" value="Eukaryota"/>
</dbReference>
<evidence type="ECO:0000256" key="11">
    <source>
        <dbReference type="SAM" id="MobiDB-lite"/>
    </source>
</evidence>
<dbReference type="GO" id="GO:0004408">
    <property type="term" value="F:holocytochrome-c synthase activity"/>
    <property type="evidence" value="ECO:0007669"/>
    <property type="project" value="UniProtKB-EC"/>
</dbReference>
<sequence length="282" mass="31097">MGATQSTNKVEEKPNPSPPTADKCPVDHNSRQAWANLGSGPLQSPHKFHAQPSAPLSTERETSSIPRGAAGDTDASQKWEYPSEAQFYAALMRKHQATSAQDSASHGEGAQDANLGKGLGDVELDSAGRAVTNRHDVKLPQARDMRVVVPIHNAVNEQTWAKILEWEASQGGESCGGVRLVSFKGDSRKISPKARWNILLGYQRPFDRHDWVVDRCGTKVRYVIDYYTGRTAPTSPRGQANPVSFYIDARPALDNWEGVRMRASKFWTTLFDNGNKKDNKPS</sequence>
<dbReference type="Pfam" id="PF01265">
    <property type="entry name" value="Cyto_heme_lyase"/>
    <property type="match status" value="2"/>
</dbReference>
<evidence type="ECO:0000256" key="1">
    <source>
        <dbReference type="ARBA" id="ARBA00004273"/>
    </source>
</evidence>
<reference evidence="12 13" key="1">
    <citation type="journal article" date="2011" name="PLoS Pathog.">
        <title>Endophytic Life Strategies Decoded by Genome and Transcriptome Analyses of the Mutualistic Root Symbiont Piriformospora indica.</title>
        <authorList>
            <person name="Zuccaro A."/>
            <person name="Lahrmann U."/>
            <person name="Guldener U."/>
            <person name="Langen G."/>
            <person name="Pfiffi S."/>
            <person name="Biedenkopf D."/>
            <person name="Wong P."/>
            <person name="Samans B."/>
            <person name="Grimm C."/>
            <person name="Basiewicz M."/>
            <person name="Murat C."/>
            <person name="Martin F."/>
            <person name="Kogel K.H."/>
        </authorList>
    </citation>
    <scope>NUCLEOTIDE SEQUENCE [LARGE SCALE GENOMIC DNA]</scope>
    <source>
        <strain evidence="12 13">DSM 11827</strain>
    </source>
</reference>
<dbReference type="InParanoid" id="G4TE40"/>
<evidence type="ECO:0000256" key="5">
    <source>
        <dbReference type="ARBA" id="ARBA00022792"/>
    </source>
</evidence>
<dbReference type="AlphaFoldDB" id="G4TE40"/>
<gene>
    <name evidence="12" type="ORF">PIIN_03533</name>
</gene>
<feature type="region of interest" description="Disordered" evidence="11">
    <location>
        <begin position="1"/>
        <end position="78"/>
    </location>
</feature>
<dbReference type="OrthoDB" id="4243at2759"/>
<protein>
    <recommendedName>
        <fullName evidence="10">Holocytochrome c-type synthase</fullName>
        <ecNumber evidence="10">4.4.1.17</ecNumber>
    </recommendedName>
</protein>
<dbReference type="FunCoup" id="G4TE40">
    <property type="interactions" value="261"/>
</dbReference>
<keyword evidence="8 10" id="KW-0472">Membrane</keyword>
<feature type="region of interest" description="Disordered" evidence="11">
    <location>
        <begin position="98"/>
        <end position="121"/>
    </location>
</feature>
<evidence type="ECO:0000256" key="9">
    <source>
        <dbReference type="ARBA" id="ARBA00023239"/>
    </source>
</evidence>
<dbReference type="GO" id="GO:0046872">
    <property type="term" value="F:metal ion binding"/>
    <property type="evidence" value="ECO:0007669"/>
    <property type="project" value="UniProtKB-KW"/>
</dbReference>
<name>G4TE40_SERID</name>
<keyword evidence="3 10" id="KW-0349">Heme</keyword>
<comment type="function">
    <text evidence="10">Lyase that catalyzes the covalent linking of the heme group to the cytochrome C apoprotein to produce the mature functional cytochrome.</text>
</comment>
<dbReference type="STRING" id="1109443.G4TE40"/>
<comment type="caution">
    <text evidence="12">The sequence shown here is derived from an EMBL/GenBank/DDBJ whole genome shotgun (WGS) entry which is preliminary data.</text>
</comment>
<evidence type="ECO:0000313" key="13">
    <source>
        <dbReference type="Proteomes" id="UP000007148"/>
    </source>
</evidence>
<keyword evidence="6 10" id="KW-0408">Iron</keyword>
<keyword evidence="9 10" id="KW-0456">Lyase</keyword>
<dbReference type="PANTHER" id="PTHR12743">
    <property type="entry name" value="CYTOCHROME C1 HEME LYASE"/>
    <property type="match status" value="1"/>
</dbReference>
<evidence type="ECO:0000256" key="3">
    <source>
        <dbReference type="ARBA" id="ARBA00022617"/>
    </source>
</evidence>
<dbReference type="InterPro" id="IPR000511">
    <property type="entry name" value="Holocyt_c/c1_synthase"/>
</dbReference>
<accession>G4TE40</accession>
<evidence type="ECO:0000256" key="7">
    <source>
        <dbReference type="ARBA" id="ARBA00023128"/>
    </source>
</evidence>
<dbReference type="PROSITE" id="PS00822">
    <property type="entry name" value="CYTO_HEME_LYASE_2"/>
    <property type="match status" value="1"/>
</dbReference>
<dbReference type="EC" id="4.4.1.17" evidence="10"/>
<evidence type="ECO:0000256" key="4">
    <source>
        <dbReference type="ARBA" id="ARBA00022723"/>
    </source>
</evidence>
<comment type="subcellular location">
    <subcellularLocation>
        <location evidence="1 10">Mitochondrion inner membrane</location>
    </subcellularLocation>
</comment>